<sequence length="70" mass="7919">MSSVVAKRETCDEDDYSVSTPPARVRPVGVSRSKAVRRPPANSRFVRRTVRTYRTHYPPLTHSLYSLGTV</sequence>
<reference evidence="2 3" key="1">
    <citation type="journal article" date="2017" name="Gigascience">
        <title>Draft genome of the honey bee ectoparasitic mite, Tropilaelaps mercedesae, is shaped by the parasitic life history.</title>
        <authorList>
            <person name="Dong X."/>
            <person name="Armstrong S.D."/>
            <person name="Xia D."/>
            <person name="Makepeace B.L."/>
            <person name="Darby A.C."/>
            <person name="Kadowaki T."/>
        </authorList>
    </citation>
    <scope>NUCLEOTIDE SEQUENCE [LARGE SCALE GENOMIC DNA]</scope>
    <source>
        <strain evidence="2">Wuxi-XJTLU</strain>
    </source>
</reference>
<name>A0A1V9X4Q1_9ACAR</name>
<evidence type="ECO:0000313" key="3">
    <source>
        <dbReference type="Proteomes" id="UP000192247"/>
    </source>
</evidence>
<feature type="region of interest" description="Disordered" evidence="1">
    <location>
        <begin position="1"/>
        <end position="36"/>
    </location>
</feature>
<keyword evidence="3" id="KW-1185">Reference proteome</keyword>
<comment type="caution">
    <text evidence="2">The sequence shown here is derived from an EMBL/GenBank/DDBJ whole genome shotgun (WGS) entry which is preliminary data.</text>
</comment>
<dbReference type="OrthoDB" id="49520at2759"/>
<evidence type="ECO:0000256" key="1">
    <source>
        <dbReference type="SAM" id="MobiDB-lite"/>
    </source>
</evidence>
<dbReference type="InParanoid" id="A0A1V9X4Q1"/>
<dbReference type="AlphaFoldDB" id="A0A1V9X4Q1"/>
<dbReference type="Proteomes" id="UP000192247">
    <property type="component" value="Unassembled WGS sequence"/>
</dbReference>
<evidence type="ECO:0000313" key="2">
    <source>
        <dbReference type="EMBL" id="OQR68474.1"/>
    </source>
</evidence>
<protein>
    <submittedName>
        <fullName evidence="2">Uncharacterized protein</fullName>
    </submittedName>
</protein>
<gene>
    <name evidence="2" type="ORF">BIW11_12892</name>
</gene>
<feature type="compositionally biased region" description="Basic and acidic residues" evidence="1">
    <location>
        <begin position="1"/>
        <end position="10"/>
    </location>
</feature>
<accession>A0A1V9X4Q1</accession>
<organism evidence="2 3">
    <name type="scientific">Tropilaelaps mercedesae</name>
    <dbReference type="NCBI Taxonomy" id="418985"/>
    <lineage>
        <taxon>Eukaryota</taxon>
        <taxon>Metazoa</taxon>
        <taxon>Ecdysozoa</taxon>
        <taxon>Arthropoda</taxon>
        <taxon>Chelicerata</taxon>
        <taxon>Arachnida</taxon>
        <taxon>Acari</taxon>
        <taxon>Parasitiformes</taxon>
        <taxon>Mesostigmata</taxon>
        <taxon>Gamasina</taxon>
        <taxon>Dermanyssoidea</taxon>
        <taxon>Laelapidae</taxon>
        <taxon>Tropilaelaps</taxon>
    </lineage>
</organism>
<proteinExistence type="predicted"/>
<dbReference type="EMBL" id="MNPL01024579">
    <property type="protein sequence ID" value="OQR68474.1"/>
    <property type="molecule type" value="Genomic_DNA"/>
</dbReference>